<reference evidence="1 2" key="1">
    <citation type="journal article" date="2019" name="Commun. Biol.">
        <title>The bagworm genome reveals a unique fibroin gene that provides high tensile strength.</title>
        <authorList>
            <person name="Kono N."/>
            <person name="Nakamura H."/>
            <person name="Ohtoshi R."/>
            <person name="Tomita M."/>
            <person name="Numata K."/>
            <person name="Arakawa K."/>
        </authorList>
    </citation>
    <scope>NUCLEOTIDE SEQUENCE [LARGE SCALE GENOMIC DNA]</scope>
</reference>
<dbReference type="AlphaFoldDB" id="A0A4C1V450"/>
<name>A0A4C1V450_EUMVA</name>
<evidence type="ECO:0000313" key="1">
    <source>
        <dbReference type="EMBL" id="GBP33349.1"/>
    </source>
</evidence>
<keyword evidence="2" id="KW-1185">Reference proteome</keyword>
<protein>
    <submittedName>
        <fullName evidence="1">Uncharacterized protein</fullName>
    </submittedName>
</protein>
<sequence length="70" mass="7462">MDTLEILCDARGTAAVARRRLAHRSARVGVFDSSPPYLGSESACLLCLACGLDMSTRRQRVQAAPAPTSI</sequence>
<evidence type="ECO:0000313" key="2">
    <source>
        <dbReference type="Proteomes" id="UP000299102"/>
    </source>
</evidence>
<dbReference type="EMBL" id="BGZK01000272">
    <property type="protein sequence ID" value="GBP33349.1"/>
    <property type="molecule type" value="Genomic_DNA"/>
</dbReference>
<proteinExistence type="predicted"/>
<organism evidence="1 2">
    <name type="scientific">Eumeta variegata</name>
    <name type="common">Bagworm moth</name>
    <name type="synonym">Eumeta japonica</name>
    <dbReference type="NCBI Taxonomy" id="151549"/>
    <lineage>
        <taxon>Eukaryota</taxon>
        <taxon>Metazoa</taxon>
        <taxon>Ecdysozoa</taxon>
        <taxon>Arthropoda</taxon>
        <taxon>Hexapoda</taxon>
        <taxon>Insecta</taxon>
        <taxon>Pterygota</taxon>
        <taxon>Neoptera</taxon>
        <taxon>Endopterygota</taxon>
        <taxon>Lepidoptera</taxon>
        <taxon>Glossata</taxon>
        <taxon>Ditrysia</taxon>
        <taxon>Tineoidea</taxon>
        <taxon>Psychidae</taxon>
        <taxon>Oiketicinae</taxon>
        <taxon>Eumeta</taxon>
    </lineage>
</organism>
<dbReference type="Proteomes" id="UP000299102">
    <property type="component" value="Unassembled WGS sequence"/>
</dbReference>
<gene>
    <name evidence="1" type="ORF">EVAR_30939_1</name>
</gene>
<accession>A0A4C1V450</accession>
<comment type="caution">
    <text evidence="1">The sequence shown here is derived from an EMBL/GenBank/DDBJ whole genome shotgun (WGS) entry which is preliminary data.</text>
</comment>